<comment type="function">
    <text evidence="1">Central component of the receptor complex responsible for the recognition and translocation of cytosolically synthesized mitochondrial preproteins. Together with TOM22 functions as the transit peptide receptor at the surface of the mitochondrion outer membrane and facilitates the movement of preproteins into the translocation pore.</text>
</comment>
<keyword evidence="4" id="KW-0813">Transport</keyword>
<evidence type="ECO:0000313" key="13">
    <source>
        <dbReference type="Proteomes" id="UP000011087"/>
    </source>
</evidence>
<keyword evidence="9 10" id="KW-0472">Membrane</keyword>
<gene>
    <name evidence="11" type="ORF">GUITHDRAFT_93355</name>
</gene>
<keyword evidence="8" id="KW-0496">Mitochondrion</keyword>
<organism evidence="11">
    <name type="scientific">Guillardia theta (strain CCMP2712)</name>
    <name type="common">Cryptophyte</name>
    <dbReference type="NCBI Taxonomy" id="905079"/>
    <lineage>
        <taxon>Eukaryota</taxon>
        <taxon>Cryptophyceae</taxon>
        <taxon>Pyrenomonadales</taxon>
        <taxon>Geminigeraceae</taxon>
        <taxon>Guillardia</taxon>
    </lineage>
</organism>
<dbReference type="InterPro" id="IPR010547">
    <property type="entry name" value="TOM20_imprt_rcpt"/>
</dbReference>
<sequence>MQASQEQIAEMLMQMHQQCQFFEQRVKYDPSSAESFASWGSTLMHLAMVCEEQEAKKDYLKQSIEKLEKAYSMDDRCRTQDGELACFCLGNALYFNFFLERDDSKAESHLKCAKEKFQICVQREPTNISYKQMIDQLESAHEQRRAAHEHLARLEGKSEDERKVEIRNMQKQMLESVVENNKRAVEVEPQNAVNLAELAKSMFELAMLYQRADAIKLLREALSAIQKSIDLANDSSSVWVRAVLKQALSIVVSNTEESSKFSSESKHDFDRVLVMERDLDKRNALKKERELLDATIQSWFEWIQECEGSAGIAQKKNVGSGVSKSAVQAASSSEAHTDDASGYMVLVAGALLVAGAVWWFSRKRSS</sequence>
<evidence type="ECO:0000256" key="6">
    <source>
        <dbReference type="ARBA" id="ARBA00022927"/>
    </source>
</evidence>
<dbReference type="KEGG" id="gtt:GUITHDRAFT_93355"/>
<keyword evidence="5 10" id="KW-0812">Transmembrane</keyword>
<dbReference type="InterPro" id="IPR011990">
    <property type="entry name" value="TPR-like_helical_dom_sf"/>
</dbReference>
<dbReference type="EMBL" id="JH992982">
    <property type="protein sequence ID" value="EKX49361.1"/>
    <property type="molecule type" value="Genomic_DNA"/>
</dbReference>
<accession>L1JLG2</accession>
<dbReference type="SUPFAM" id="SSF48452">
    <property type="entry name" value="TPR-like"/>
    <property type="match status" value="1"/>
</dbReference>
<keyword evidence="6" id="KW-0653">Protein transport</keyword>
<evidence type="ECO:0000256" key="1">
    <source>
        <dbReference type="ARBA" id="ARBA00003450"/>
    </source>
</evidence>
<keyword evidence="7 10" id="KW-1133">Transmembrane helix</keyword>
<evidence type="ECO:0000256" key="9">
    <source>
        <dbReference type="ARBA" id="ARBA00023136"/>
    </source>
</evidence>
<reference evidence="13" key="2">
    <citation type="submission" date="2012-11" db="EMBL/GenBank/DDBJ databases">
        <authorList>
            <person name="Kuo A."/>
            <person name="Curtis B.A."/>
            <person name="Tanifuji G."/>
            <person name="Burki F."/>
            <person name="Gruber A."/>
            <person name="Irimia M."/>
            <person name="Maruyama S."/>
            <person name="Arias M.C."/>
            <person name="Ball S.G."/>
            <person name="Gile G.H."/>
            <person name="Hirakawa Y."/>
            <person name="Hopkins J.F."/>
            <person name="Rensing S.A."/>
            <person name="Schmutz J."/>
            <person name="Symeonidi A."/>
            <person name="Elias M."/>
            <person name="Eveleigh R.J."/>
            <person name="Herman E.K."/>
            <person name="Klute M.J."/>
            <person name="Nakayama T."/>
            <person name="Obornik M."/>
            <person name="Reyes-Prieto A."/>
            <person name="Armbrust E.V."/>
            <person name="Aves S.J."/>
            <person name="Beiko R.G."/>
            <person name="Coutinho P."/>
            <person name="Dacks J.B."/>
            <person name="Durnford D.G."/>
            <person name="Fast N.M."/>
            <person name="Green B.R."/>
            <person name="Grisdale C."/>
            <person name="Hempe F."/>
            <person name="Henrissat B."/>
            <person name="Hoppner M.P."/>
            <person name="Ishida K.-I."/>
            <person name="Kim E."/>
            <person name="Koreny L."/>
            <person name="Kroth P.G."/>
            <person name="Liu Y."/>
            <person name="Malik S.-B."/>
            <person name="Maier U.G."/>
            <person name="McRose D."/>
            <person name="Mock T."/>
            <person name="Neilson J.A."/>
            <person name="Onodera N.T."/>
            <person name="Poole A.M."/>
            <person name="Pritham E.J."/>
            <person name="Richards T.A."/>
            <person name="Rocap G."/>
            <person name="Roy S.W."/>
            <person name="Sarai C."/>
            <person name="Schaack S."/>
            <person name="Shirato S."/>
            <person name="Slamovits C.H."/>
            <person name="Spencer D.F."/>
            <person name="Suzuki S."/>
            <person name="Worden A.Z."/>
            <person name="Zauner S."/>
            <person name="Barry K."/>
            <person name="Bell C."/>
            <person name="Bharti A.K."/>
            <person name="Crow J.A."/>
            <person name="Grimwood J."/>
            <person name="Kramer R."/>
            <person name="Lindquist E."/>
            <person name="Lucas S."/>
            <person name="Salamov A."/>
            <person name="McFadden G.I."/>
            <person name="Lane C.E."/>
            <person name="Keeling P.J."/>
            <person name="Gray M.W."/>
            <person name="Grigoriev I.V."/>
            <person name="Archibald J.M."/>
        </authorList>
    </citation>
    <scope>NUCLEOTIDE SEQUENCE</scope>
    <source>
        <strain evidence="13">CCMP2712</strain>
    </source>
</reference>
<dbReference type="Pfam" id="PF06552">
    <property type="entry name" value="TOM20_plant"/>
    <property type="match status" value="1"/>
</dbReference>
<dbReference type="PANTHER" id="PTHR32409">
    <property type="entry name" value="MITOCHONDRIAL IMPORT RECEPTOR SUBUNIT TOM20-1-RELATED"/>
    <property type="match status" value="1"/>
</dbReference>
<dbReference type="Gene3D" id="1.25.40.10">
    <property type="entry name" value="Tetratricopeptide repeat domain"/>
    <property type="match status" value="1"/>
</dbReference>
<evidence type="ECO:0000256" key="5">
    <source>
        <dbReference type="ARBA" id="ARBA00022692"/>
    </source>
</evidence>
<evidence type="ECO:0000256" key="8">
    <source>
        <dbReference type="ARBA" id="ARBA00023128"/>
    </source>
</evidence>
<dbReference type="EnsemblProtists" id="EKX49361">
    <property type="protein sequence ID" value="EKX49361"/>
    <property type="gene ID" value="GUITHDRAFT_93355"/>
</dbReference>
<dbReference type="Proteomes" id="UP000011087">
    <property type="component" value="Unassembled WGS sequence"/>
</dbReference>
<evidence type="ECO:0000256" key="2">
    <source>
        <dbReference type="ARBA" id="ARBA00004167"/>
    </source>
</evidence>
<evidence type="ECO:0000313" key="12">
    <source>
        <dbReference type="EnsemblProtists" id="EKX49361"/>
    </source>
</evidence>
<dbReference type="GO" id="GO:0045040">
    <property type="term" value="P:protein insertion into mitochondrial outer membrane"/>
    <property type="evidence" value="ECO:0007669"/>
    <property type="project" value="InterPro"/>
</dbReference>
<evidence type="ECO:0000313" key="11">
    <source>
        <dbReference type="EMBL" id="EKX49361.1"/>
    </source>
</evidence>
<reference evidence="12" key="3">
    <citation type="submission" date="2016-03" db="UniProtKB">
        <authorList>
            <consortium name="EnsemblProtists"/>
        </authorList>
    </citation>
    <scope>IDENTIFICATION</scope>
</reference>
<dbReference type="GeneID" id="17306003"/>
<evidence type="ECO:0000256" key="3">
    <source>
        <dbReference type="ARBA" id="ARBA00004325"/>
    </source>
</evidence>
<dbReference type="HOGENOM" id="CLU_757479_0_0_1"/>
<comment type="subcellular location">
    <subcellularLocation>
        <location evidence="2">Membrane</location>
        <topology evidence="2">Single-pass membrane protein</topology>
    </subcellularLocation>
    <subcellularLocation>
        <location evidence="3">Mitochondrion membrane</location>
    </subcellularLocation>
</comment>
<dbReference type="AlphaFoldDB" id="L1JLG2"/>
<evidence type="ECO:0000256" key="7">
    <source>
        <dbReference type="ARBA" id="ARBA00022989"/>
    </source>
</evidence>
<dbReference type="PaxDb" id="55529-EKX49361"/>
<evidence type="ECO:0000256" key="10">
    <source>
        <dbReference type="SAM" id="Phobius"/>
    </source>
</evidence>
<reference evidence="11 13" key="1">
    <citation type="journal article" date="2012" name="Nature">
        <title>Algal genomes reveal evolutionary mosaicism and the fate of nucleomorphs.</title>
        <authorList>
            <consortium name="DOE Joint Genome Institute"/>
            <person name="Curtis B.A."/>
            <person name="Tanifuji G."/>
            <person name="Burki F."/>
            <person name="Gruber A."/>
            <person name="Irimia M."/>
            <person name="Maruyama S."/>
            <person name="Arias M.C."/>
            <person name="Ball S.G."/>
            <person name="Gile G.H."/>
            <person name="Hirakawa Y."/>
            <person name="Hopkins J.F."/>
            <person name="Kuo A."/>
            <person name="Rensing S.A."/>
            <person name="Schmutz J."/>
            <person name="Symeonidi A."/>
            <person name="Elias M."/>
            <person name="Eveleigh R.J."/>
            <person name="Herman E.K."/>
            <person name="Klute M.J."/>
            <person name="Nakayama T."/>
            <person name="Obornik M."/>
            <person name="Reyes-Prieto A."/>
            <person name="Armbrust E.V."/>
            <person name="Aves S.J."/>
            <person name="Beiko R.G."/>
            <person name="Coutinho P."/>
            <person name="Dacks J.B."/>
            <person name="Durnford D.G."/>
            <person name="Fast N.M."/>
            <person name="Green B.R."/>
            <person name="Grisdale C.J."/>
            <person name="Hempel F."/>
            <person name="Henrissat B."/>
            <person name="Hoppner M.P."/>
            <person name="Ishida K."/>
            <person name="Kim E."/>
            <person name="Koreny L."/>
            <person name="Kroth P.G."/>
            <person name="Liu Y."/>
            <person name="Malik S.B."/>
            <person name="Maier U.G."/>
            <person name="McRose D."/>
            <person name="Mock T."/>
            <person name="Neilson J.A."/>
            <person name="Onodera N.T."/>
            <person name="Poole A.M."/>
            <person name="Pritham E.J."/>
            <person name="Richards T.A."/>
            <person name="Rocap G."/>
            <person name="Roy S.W."/>
            <person name="Sarai C."/>
            <person name="Schaack S."/>
            <person name="Shirato S."/>
            <person name="Slamovits C.H."/>
            <person name="Spencer D.F."/>
            <person name="Suzuki S."/>
            <person name="Worden A.Z."/>
            <person name="Zauner S."/>
            <person name="Barry K."/>
            <person name="Bell C."/>
            <person name="Bharti A.K."/>
            <person name="Crow J.A."/>
            <person name="Grimwood J."/>
            <person name="Kramer R."/>
            <person name="Lindquist E."/>
            <person name="Lucas S."/>
            <person name="Salamov A."/>
            <person name="McFadden G.I."/>
            <person name="Lane C.E."/>
            <person name="Keeling P.J."/>
            <person name="Gray M.W."/>
            <person name="Grigoriev I.V."/>
            <person name="Archibald J.M."/>
        </authorList>
    </citation>
    <scope>NUCLEOTIDE SEQUENCE</scope>
    <source>
        <strain evidence="11 13">CCMP2712</strain>
    </source>
</reference>
<protein>
    <submittedName>
        <fullName evidence="11 12">Uncharacterized protein</fullName>
    </submittedName>
</protein>
<dbReference type="RefSeq" id="XP_005836341.1">
    <property type="nucleotide sequence ID" value="XM_005836284.1"/>
</dbReference>
<name>L1JLG2_GUITC</name>
<evidence type="ECO:0000256" key="4">
    <source>
        <dbReference type="ARBA" id="ARBA00022448"/>
    </source>
</evidence>
<dbReference type="PANTHER" id="PTHR32409:SF3">
    <property type="entry name" value="MITOCHONDRIAL IMPORT RECEPTOR SUBUNIT TOM20-1-RELATED"/>
    <property type="match status" value="1"/>
</dbReference>
<dbReference type="GO" id="GO:0005742">
    <property type="term" value="C:mitochondrial outer membrane translocase complex"/>
    <property type="evidence" value="ECO:0007669"/>
    <property type="project" value="InterPro"/>
</dbReference>
<dbReference type="GO" id="GO:0015031">
    <property type="term" value="P:protein transport"/>
    <property type="evidence" value="ECO:0007669"/>
    <property type="project" value="UniProtKB-KW"/>
</dbReference>
<keyword evidence="13" id="KW-1185">Reference proteome</keyword>
<proteinExistence type="predicted"/>
<feature type="transmembrane region" description="Helical" evidence="10">
    <location>
        <begin position="340"/>
        <end position="360"/>
    </location>
</feature>
<dbReference type="OrthoDB" id="10454487at2759"/>